<dbReference type="RefSeq" id="WP_094991636.1">
    <property type="nucleotide sequence ID" value="NZ_NQKI01000001.1"/>
</dbReference>
<dbReference type="InterPro" id="IPR003774">
    <property type="entry name" value="AlgH-like"/>
</dbReference>
<name>A0A266NFN1_9PSED</name>
<gene>
    <name evidence="3" type="ORF">CJF39_00345</name>
</gene>
<dbReference type="NCBIfam" id="NF001266">
    <property type="entry name" value="PRK00228.1-1"/>
    <property type="match status" value="1"/>
</dbReference>
<protein>
    <recommendedName>
        <fullName evidence="2">UPF0301 protein CJF39_00345</fullName>
    </recommendedName>
</protein>
<dbReference type="EMBL" id="NQKI01000001">
    <property type="protein sequence ID" value="OZY61289.1"/>
    <property type="molecule type" value="Genomic_DNA"/>
</dbReference>
<sequence>MKNRAPTYLKHQFLIAMPHMADPNFAHSLTYIVEHTANGAMGLTINRPLDLNLKDILEQLRPERGVPELCEHVPIYAGGPVMTDRGFVLHPASMNFDATVELEDGLALSTSLDVLASIADGNGPRRSLICLGYAGWEAGQLEAELADNAWLTCPYSAHILFNTSSELRLDAAAKHLGVNLNLLSTQAGHA</sequence>
<dbReference type="PANTHER" id="PTHR30327">
    <property type="entry name" value="UNCHARACTERIZED PROTEIN YQGE"/>
    <property type="match status" value="1"/>
</dbReference>
<dbReference type="HAMAP" id="MF_00758">
    <property type="entry name" value="UPF0301"/>
    <property type="match status" value="1"/>
</dbReference>
<proteinExistence type="inferred from homology"/>
<dbReference type="SUPFAM" id="SSF143456">
    <property type="entry name" value="VC0467-like"/>
    <property type="match status" value="1"/>
</dbReference>
<organism evidence="3 4">
    <name type="scientific">Pseudomonas lundensis</name>
    <dbReference type="NCBI Taxonomy" id="86185"/>
    <lineage>
        <taxon>Bacteria</taxon>
        <taxon>Pseudomonadati</taxon>
        <taxon>Pseudomonadota</taxon>
        <taxon>Gammaproteobacteria</taxon>
        <taxon>Pseudomonadales</taxon>
        <taxon>Pseudomonadaceae</taxon>
        <taxon>Pseudomonas</taxon>
    </lineage>
</organism>
<evidence type="ECO:0000313" key="3">
    <source>
        <dbReference type="EMBL" id="OZY61289.1"/>
    </source>
</evidence>
<dbReference type="AlphaFoldDB" id="A0A266NFN1"/>
<dbReference type="PANTHER" id="PTHR30327:SF1">
    <property type="entry name" value="UPF0301 PROTEIN YQGE"/>
    <property type="match status" value="1"/>
</dbReference>
<dbReference type="OrthoDB" id="9807486at2"/>
<accession>A0A266NFN1</accession>
<dbReference type="Proteomes" id="UP000215788">
    <property type="component" value="Unassembled WGS sequence"/>
</dbReference>
<evidence type="ECO:0000256" key="1">
    <source>
        <dbReference type="ARBA" id="ARBA00009600"/>
    </source>
</evidence>
<comment type="caution">
    <text evidence="3">The sequence shown here is derived from an EMBL/GenBank/DDBJ whole genome shotgun (WGS) entry which is preliminary data.</text>
</comment>
<dbReference type="Pfam" id="PF02622">
    <property type="entry name" value="DUF179"/>
    <property type="match status" value="1"/>
</dbReference>
<dbReference type="GO" id="GO:0005829">
    <property type="term" value="C:cytosol"/>
    <property type="evidence" value="ECO:0007669"/>
    <property type="project" value="TreeGrafter"/>
</dbReference>
<evidence type="ECO:0000256" key="2">
    <source>
        <dbReference type="HAMAP-Rule" id="MF_00758"/>
    </source>
</evidence>
<reference evidence="3 4" key="1">
    <citation type="submission" date="2017-08" db="EMBL/GenBank/DDBJ databases">
        <title>Genomic and metabolic characterisation of spoilage-associated Pseudomonas species.</title>
        <authorList>
            <person name="Stanborough T."/>
            <person name="Fegan N."/>
            <person name="Powell S.M."/>
            <person name="Singh T."/>
            <person name="Tamplin M.L."/>
            <person name="Chandry P.S."/>
        </authorList>
    </citation>
    <scope>NUCLEOTIDE SEQUENCE [LARGE SCALE GENOMIC DNA]</scope>
    <source>
        <strain evidence="3 4">L1802</strain>
    </source>
</reference>
<evidence type="ECO:0000313" key="4">
    <source>
        <dbReference type="Proteomes" id="UP000215788"/>
    </source>
</evidence>
<comment type="similarity">
    <text evidence="1 2">Belongs to the UPF0301 (AlgH) family.</text>
</comment>
<dbReference type="Gene3D" id="3.40.1740.10">
    <property type="entry name" value="VC0467-like"/>
    <property type="match status" value="1"/>
</dbReference>